<dbReference type="Pfam" id="PF02386">
    <property type="entry name" value="TrkH"/>
    <property type="match status" value="1"/>
</dbReference>
<keyword evidence="5 8" id="KW-1133">Transmembrane helix</keyword>
<dbReference type="PANTHER" id="PTHR32024">
    <property type="entry name" value="TRK SYSTEM POTASSIUM UPTAKE PROTEIN TRKG-RELATED"/>
    <property type="match status" value="1"/>
</dbReference>
<evidence type="ECO:0000256" key="5">
    <source>
        <dbReference type="ARBA" id="ARBA00022989"/>
    </source>
</evidence>
<evidence type="ECO:0000256" key="2">
    <source>
        <dbReference type="ARBA" id="ARBA00022448"/>
    </source>
</evidence>
<evidence type="ECO:0000256" key="1">
    <source>
        <dbReference type="ARBA" id="ARBA00004651"/>
    </source>
</evidence>
<evidence type="ECO:0000256" key="3">
    <source>
        <dbReference type="ARBA" id="ARBA00022475"/>
    </source>
</evidence>
<dbReference type="KEGG" id="ddu:GF1_19030"/>
<feature type="transmembrane region" description="Helical" evidence="8">
    <location>
        <begin position="293"/>
        <end position="315"/>
    </location>
</feature>
<accession>A0A915U2V6</accession>
<keyword evidence="2" id="KW-0813">Transport</keyword>
<dbReference type="Proteomes" id="UP001063350">
    <property type="component" value="Chromosome"/>
</dbReference>
<sequence length="456" mass="49278">MRRIRLTIHPLLFPILFFGLTILIGAVLLHSDYSRGTSAISWIDALFTATSATCVTGLAVVDTGTVYSRFGQTVILVLIQVGGLGIMTLTSLAMYLLRQRVSLTDRIAVGQNLLHDPSFHLGRFLISIVLLTLGIEALGAVLLPLASGGGMDSYLAVFHAVSAFCNAGFSLYPDSLMRWQSSLPVNLVFIALIVLGGIGFSVLVETGTWLGARTRQAVTHTRRPVRLTWYTRVVLQTTLFLIVFGWLLVYVADYALYERSLPTATALLVSLFQSVTSRTAGFNTVGIEHMTNVSLLVIIFLMLIGAAPGSCGGGIKVTTFRVMVAFFVAQIRGREQVVVGSIATSRETLNRALVLTLFSVSIICVAVLLLSVTEGGEVPHIQSRGQLLEIVFEVVSAFATTGLSTGLTPTLSLPGKCIIIALMFIGRLGPLLFIAVLQNIQRRESYFRPEGDLLIG</sequence>
<dbReference type="GO" id="GO:0008324">
    <property type="term" value="F:monoatomic cation transmembrane transporter activity"/>
    <property type="evidence" value="ECO:0007669"/>
    <property type="project" value="InterPro"/>
</dbReference>
<name>A0A915U2V6_9BACT</name>
<evidence type="ECO:0000256" key="8">
    <source>
        <dbReference type="SAM" id="Phobius"/>
    </source>
</evidence>
<keyword evidence="6" id="KW-0406">Ion transport</keyword>
<dbReference type="PANTHER" id="PTHR32024:SF1">
    <property type="entry name" value="KTR SYSTEM POTASSIUM UPTAKE PROTEIN B"/>
    <property type="match status" value="1"/>
</dbReference>
<feature type="transmembrane region" description="Helical" evidence="8">
    <location>
        <begin position="233"/>
        <end position="252"/>
    </location>
</feature>
<feature type="transmembrane region" description="Helical" evidence="8">
    <location>
        <begin position="39"/>
        <end position="61"/>
    </location>
</feature>
<comment type="subcellular location">
    <subcellularLocation>
        <location evidence="1">Cell membrane</location>
        <topology evidence="1">Multi-pass membrane protein</topology>
    </subcellularLocation>
</comment>
<evidence type="ECO:0000256" key="4">
    <source>
        <dbReference type="ARBA" id="ARBA00022692"/>
    </source>
</evidence>
<keyword evidence="7 8" id="KW-0472">Membrane</keyword>
<dbReference type="RefSeq" id="WP_267926272.1">
    <property type="nucleotide sequence ID" value="NZ_AP024233.1"/>
</dbReference>
<evidence type="ECO:0000256" key="6">
    <source>
        <dbReference type="ARBA" id="ARBA00023065"/>
    </source>
</evidence>
<dbReference type="EMBL" id="AP024233">
    <property type="protein sequence ID" value="BCO09527.1"/>
    <property type="molecule type" value="Genomic_DNA"/>
</dbReference>
<evidence type="ECO:0000256" key="7">
    <source>
        <dbReference type="ARBA" id="ARBA00023136"/>
    </source>
</evidence>
<keyword evidence="3" id="KW-1003">Cell membrane</keyword>
<keyword evidence="4 8" id="KW-0812">Transmembrane</keyword>
<protein>
    <submittedName>
        <fullName evidence="9">Potassium transporter TrkH</fullName>
    </submittedName>
</protein>
<feature type="transmembrane region" description="Helical" evidence="8">
    <location>
        <begin position="187"/>
        <end position="212"/>
    </location>
</feature>
<feature type="transmembrane region" description="Helical" evidence="8">
    <location>
        <begin position="153"/>
        <end position="172"/>
    </location>
</feature>
<feature type="transmembrane region" description="Helical" evidence="8">
    <location>
        <begin position="12"/>
        <end position="33"/>
    </location>
</feature>
<feature type="transmembrane region" description="Helical" evidence="8">
    <location>
        <begin position="418"/>
        <end position="437"/>
    </location>
</feature>
<gene>
    <name evidence="9" type="ORF">GF1_19030</name>
</gene>
<dbReference type="GO" id="GO:0030001">
    <property type="term" value="P:metal ion transport"/>
    <property type="evidence" value="ECO:0007669"/>
    <property type="project" value="UniProtKB-ARBA"/>
</dbReference>
<reference evidence="9" key="1">
    <citation type="submission" date="2020-12" db="EMBL/GenBank/DDBJ databases">
        <title>Desulfobium dissulfuricans gen. nov., sp. nov., a novel mesophilic, sulfate-reducing bacterium isolated from a deep-sea hydrothermal vent.</title>
        <authorList>
            <person name="Hashimoto Y."/>
            <person name="Tame A."/>
            <person name="Sawayama S."/>
            <person name="Miyazaki J."/>
            <person name="Takai K."/>
            <person name="Nakagawa S."/>
        </authorList>
    </citation>
    <scope>NUCLEOTIDE SEQUENCE</scope>
    <source>
        <strain evidence="9">GF1</strain>
    </source>
</reference>
<dbReference type="AlphaFoldDB" id="A0A915U2V6"/>
<keyword evidence="10" id="KW-1185">Reference proteome</keyword>
<evidence type="ECO:0000313" key="9">
    <source>
        <dbReference type="EMBL" id="BCO09527.1"/>
    </source>
</evidence>
<evidence type="ECO:0000313" key="10">
    <source>
        <dbReference type="Proteomes" id="UP001063350"/>
    </source>
</evidence>
<feature type="transmembrane region" description="Helical" evidence="8">
    <location>
        <begin position="352"/>
        <end position="372"/>
    </location>
</feature>
<dbReference type="GO" id="GO:0005886">
    <property type="term" value="C:plasma membrane"/>
    <property type="evidence" value="ECO:0007669"/>
    <property type="project" value="UniProtKB-SubCell"/>
</dbReference>
<feature type="transmembrane region" description="Helical" evidence="8">
    <location>
        <begin position="73"/>
        <end position="97"/>
    </location>
</feature>
<feature type="transmembrane region" description="Helical" evidence="8">
    <location>
        <begin position="124"/>
        <end position="146"/>
    </location>
</feature>
<proteinExistence type="predicted"/>
<dbReference type="InterPro" id="IPR003445">
    <property type="entry name" value="Cat_transpt"/>
</dbReference>
<organism evidence="9 10">
    <name type="scientific">Desulfolithobacter dissulfuricans</name>
    <dbReference type="NCBI Taxonomy" id="2795293"/>
    <lineage>
        <taxon>Bacteria</taxon>
        <taxon>Pseudomonadati</taxon>
        <taxon>Thermodesulfobacteriota</taxon>
        <taxon>Desulfobulbia</taxon>
        <taxon>Desulfobulbales</taxon>
        <taxon>Desulfobulbaceae</taxon>
        <taxon>Desulfolithobacter</taxon>
    </lineage>
</organism>